<dbReference type="AlphaFoldDB" id="A0A0C3P751"/>
<organism evidence="2 3">
    <name type="scientific">Pisolithus tinctorius Marx 270</name>
    <dbReference type="NCBI Taxonomy" id="870435"/>
    <lineage>
        <taxon>Eukaryota</taxon>
        <taxon>Fungi</taxon>
        <taxon>Dikarya</taxon>
        <taxon>Basidiomycota</taxon>
        <taxon>Agaricomycotina</taxon>
        <taxon>Agaricomycetes</taxon>
        <taxon>Agaricomycetidae</taxon>
        <taxon>Boletales</taxon>
        <taxon>Sclerodermatineae</taxon>
        <taxon>Pisolithaceae</taxon>
        <taxon>Pisolithus</taxon>
    </lineage>
</organism>
<evidence type="ECO:0000313" key="2">
    <source>
        <dbReference type="EMBL" id="KIO09205.1"/>
    </source>
</evidence>
<dbReference type="OrthoDB" id="10631233at2759"/>
<reference evidence="2 3" key="1">
    <citation type="submission" date="2014-04" db="EMBL/GenBank/DDBJ databases">
        <authorList>
            <consortium name="DOE Joint Genome Institute"/>
            <person name="Kuo A."/>
            <person name="Kohler A."/>
            <person name="Costa M.D."/>
            <person name="Nagy L.G."/>
            <person name="Floudas D."/>
            <person name="Copeland A."/>
            <person name="Barry K.W."/>
            <person name="Cichocki N."/>
            <person name="Veneault-Fourrey C."/>
            <person name="LaButti K."/>
            <person name="Lindquist E.A."/>
            <person name="Lipzen A."/>
            <person name="Lundell T."/>
            <person name="Morin E."/>
            <person name="Murat C."/>
            <person name="Sun H."/>
            <person name="Tunlid A."/>
            <person name="Henrissat B."/>
            <person name="Grigoriev I.V."/>
            <person name="Hibbett D.S."/>
            <person name="Martin F."/>
            <person name="Nordberg H.P."/>
            <person name="Cantor M.N."/>
            <person name="Hua S.X."/>
        </authorList>
    </citation>
    <scope>NUCLEOTIDE SEQUENCE [LARGE SCALE GENOMIC DNA]</scope>
    <source>
        <strain evidence="2 3">Marx 270</strain>
    </source>
</reference>
<keyword evidence="3" id="KW-1185">Reference proteome</keyword>
<protein>
    <submittedName>
        <fullName evidence="2">Uncharacterized protein</fullName>
    </submittedName>
</protein>
<dbReference type="HOGENOM" id="CLU_769688_0_0_1"/>
<dbReference type="Proteomes" id="UP000054217">
    <property type="component" value="Unassembled WGS sequence"/>
</dbReference>
<gene>
    <name evidence="2" type="ORF">M404DRAFT_8014</name>
</gene>
<name>A0A0C3P751_PISTI</name>
<evidence type="ECO:0000256" key="1">
    <source>
        <dbReference type="SAM" id="MobiDB-lite"/>
    </source>
</evidence>
<accession>A0A0C3P751</accession>
<dbReference type="InParanoid" id="A0A0C3P751"/>
<dbReference type="EMBL" id="KN831955">
    <property type="protein sequence ID" value="KIO09205.1"/>
    <property type="molecule type" value="Genomic_DNA"/>
</dbReference>
<sequence length="360" mass="40104">MEQEPHEYVGMTPGAEEPPDGHKSPLAGSAQRVPESAGGHQQEVSPGSECEVVEEPAPVRTKCGPRKQWTSGYHLPKSLKANKDASLEVVHVVPDPPPFMGMVHMATHTICGLLDSDDTTSPQALVSNEHNPHQHITLDPTEQSICHDVQMPMCQMWAQQALVSNEHNPHWHITPDPTEQSIRRDAQMPVYQMSAQQALVSNDHNPHQHITPDLTEQSICHDAQMLAYQMSVQQALQVSALNGCTIPPQHIVTELSNYGDVQMSTETPHAMHQTSAEQTLQVSNDHNSDLTMHPDYGDVQMATEVPLISYQWSAQQLLMDFLTRLGKYLSRTTVTPIRPMVISRCLLRQPVPHIVHLHSR</sequence>
<reference evidence="3" key="2">
    <citation type="submission" date="2015-01" db="EMBL/GenBank/DDBJ databases">
        <title>Evolutionary Origins and Diversification of the Mycorrhizal Mutualists.</title>
        <authorList>
            <consortium name="DOE Joint Genome Institute"/>
            <consortium name="Mycorrhizal Genomics Consortium"/>
            <person name="Kohler A."/>
            <person name="Kuo A."/>
            <person name="Nagy L.G."/>
            <person name="Floudas D."/>
            <person name="Copeland A."/>
            <person name="Barry K.W."/>
            <person name="Cichocki N."/>
            <person name="Veneault-Fourrey C."/>
            <person name="LaButti K."/>
            <person name="Lindquist E.A."/>
            <person name="Lipzen A."/>
            <person name="Lundell T."/>
            <person name="Morin E."/>
            <person name="Murat C."/>
            <person name="Riley R."/>
            <person name="Ohm R."/>
            <person name="Sun H."/>
            <person name="Tunlid A."/>
            <person name="Henrissat B."/>
            <person name="Grigoriev I.V."/>
            <person name="Hibbett D.S."/>
            <person name="Martin F."/>
        </authorList>
    </citation>
    <scope>NUCLEOTIDE SEQUENCE [LARGE SCALE GENOMIC DNA]</scope>
    <source>
        <strain evidence="3">Marx 270</strain>
    </source>
</reference>
<evidence type="ECO:0000313" key="3">
    <source>
        <dbReference type="Proteomes" id="UP000054217"/>
    </source>
</evidence>
<feature type="region of interest" description="Disordered" evidence="1">
    <location>
        <begin position="1"/>
        <end position="65"/>
    </location>
</feature>
<proteinExistence type="predicted"/>